<dbReference type="SUPFAM" id="SSF160574">
    <property type="entry name" value="BT0923-like"/>
    <property type="match status" value="1"/>
</dbReference>
<organism evidence="3 4">
    <name type="scientific">Chryseosolibacter histidini</name>
    <dbReference type="NCBI Taxonomy" id="2782349"/>
    <lineage>
        <taxon>Bacteria</taxon>
        <taxon>Pseudomonadati</taxon>
        <taxon>Bacteroidota</taxon>
        <taxon>Cytophagia</taxon>
        <taxon>Cytophagales</taxon>
        <taxon>Chryseotaleaceae</taxon>
        <taxon>Chryseosolibacter</taxon>
    </lineage>
</organism>
<feature type="signal peptide" evidence="2">
    <location>
        <begin position="1"/>
        <end position="20"/>
    </location>
</feature>
<feature type="compositionally biased region" description="Low complexity" evidence="1">
    <location>
        <begin position="22"/>
        <end position="34"/>
    </location>
</feature>
<dbReference type="Proteomes" id="UP001319200">
    <property type="component" value="Unassembled WGS sequence"/>
</dbReference>
<keyword evidence="2" id="KW-0732">Signal</keyword>
<evidence type="ECO:0008006" key="5">
    <source>
        <dbReference type="Google" id="ProtNLM"/>
    </source>
</evidence>
<gene>
    <name evidence="3" type="ORF">KK083_08870</name>
</gene>
<accession>A0AAP2GMH1</accession>
<proteinExistence type="predicted"/>
<evidence type="ECO:0000256" key="2">
    <source>
        <dbReference type="SAM" id="SignalP"/>
    </source>
</evidence>
<reference evidence="3 4" key="1">
    <citation type="submission" date="2021-05" db="EMBL/GenBank/DDBJ databases">
        <title>A Polyphasic approach of four new species of the genus Ohtaekwangia: Ohtaekwangia histidinii sp. nov., Ohtaekwangia cretensis sp. nov., Ohtaekwangia indiensis sp. nov., Ohtaekwangia reichenbachii sp. nov. from diverse environment.</title>
        <authorList>
            <person name="Octaviana S."/>
        </authorList>
    </citation>
    <scope>NUCLEOTIDE SEQUENCE [LARGE SCALE GENOMIC DNA]</scope>
    <source>
        <strain evidence="3 4">PWU4</strain>
    </source>
</reference>
<name>A0AAP2GMH1_9BACT</name>
<evidence type="ECO:0000256" key="1">
    <source>
        <dbReference type="SAM" id="MobiDB-lite"/>
    </source>
</evidence>
<dbReference type="RefSeq" id="WP_254162618.1">
    <property type="nucleotide sequence ID" value="NZ_JAHESF010000007.1"/>
</dbReference>
<dbReference type="AlphaFoldDB" id="A0AAP2GMH1"/>
<feature type="region of interest" description="Disordered" evidence="1">
    <location>
        <begin position="22"/>
        <end position="42"/>
    </location>
</feature>
<comment type="caution">
    <text evidence="3">The sequence shown here is derived from an EMBL/GenBank/DDBJ whole genome shotgun (WGS) entry which is preliminary data.</text>
</comment>
<keyword evidence="4" id="KW-1185">Reference proteome</keyword>
<dbReference type="EMBL" id="JAHESF010000007">
    <property type="protein sequence ID" value="MBT1696983.1"/>
    <property type="molecule type" value="Genomic_DNA"/>
</dbReference>
<sequence length="116" mass="13064">MKKVLFAICFLFGAAAVVNAQDTTSQDRSQTQQYRDQDDDKDRQAISVADLPSSVRDQLQGQDYTGWTVANAYKKEKDGQTMYLVELKNGNETKKVKFDALGNKIKEKDKKDHGGQ</sequence>
<feature type="chain" id="PRO_5043053482" description="PepSY domain-containing protein" evidence="2">
    <location>
        <begin position="21"/>
        <end position="116"/>
    </location>
</feature>
<dbReference type="Gene3D" id="3.10.450.360">
    <property type="match status" value="1"/>
</dbReference>
<protein>
    <recommendedName>
        <fullName evidence="5">PepSY domain-containing protein</fullName>
    </recommendedName>
</protein>
<evidence type="ECO:0000313" key="4">
    <source>
        <dbReference type="Proteomes" id="UP001319200"/>
    </source>
</evidence>
<evidence type="ECO:0000313" key="3">
    <source>
        <dbReference type="EMBL" id="MBT1696983.1"/>
    </source>
</evidence>